<gene>
    <name evidence="2" type="ORF">FCM35_KLT03999</name>
</gene>
<dbReference type="PANTHER" id="PTHR34952">
    <property type="entry name" value="OS05G0113500 PROTEIN"/>
    <property type="match status" value="1"/>
</dbReference>
<feature type="compositionally biased region" description="Low complexity" evidence="1">
    <location>
        <begin position="218"/>
        <end position="232"/>
    </location>
</feature>
<dbReference type="EMBL" id="SWLB01000013">
    <property type="protein sequence ID" value="KAF3330645.1"/>
    <property type="molecule type" value="Genomic_DNA"/>
</dbReference>
<feature type="compositionally biased region" description="Polar residues" evidence="1">
    <location>
        <begin position="95"/>
        <end position="111"/>
    </location>
</feature>
<dbReference type="AlphaFoldDB" id="A0A833VKX3"/>
<feature type="region of interest" description="Disordered" evidence="1">
    <location>
        <begin position="199"/>
        <end position="235"/>
    </location>
</feature>
<reference evidence="2" key="1">
    <citation type="submission" date="2020-01" db="EMBL/GenBank/DDBJ databases">
        <title>Genome sequence of Kobresia littledalei, the first chromosome-level genome in the family Cyperaceae.</title>
        <authorList>
            <person name="Qu G."/>
        </authorList>
    </citation>
    <scope>NUCLEOTIDE SEQUENCE</scope>
    <source>
        <strain evidence="2">C.B.Clarke</strain>
        <tissue evidence="2">Leaf</tissue>
    </source>
</reference>
<evidence type="ECO:0000256" key="1">
    <source>
        <dbReference type="SAM" id="MobiDB-lite"/>
    </source>
</evidence>
<proteinExistence type="predicted"/>
<evidence type="ECO:0000313" key="3">
    <source>
        <dbReference type="Proteomes" id="UP000623129"/>
    </source>
</evidence>
<sequence>MGGSYLGNTVNCEDTSLNSIPGNCSCEVPGADDDLCVHYFEELDFSSFAISSAEEIDDGLELDELVTDLSQELIFHDVDENENIFDGNGSDDSESLSNDPDSTEGLTSDGVSPSLEGEKLTDTAENKSEDVLTKSSISNNSEPRRVVPAIKGSRVKEGIKVESGLRVRWAPDVYDPPVTSDDHTLKKVVYKPRAKPVRKEYYSHKYKHSKSKTLQQGRSRSQHTSKSSSQKTVDQRMLRLQGRQGKAPMDSLALQKVPHINANDKATTSETKELKFGSSFCREPVTSTVHIPLAEAT</sequence>
<dbReference type="PANTHER" id="PTHR34952:SF1">
    <property type="entry name" value="OS01G0814400 PROTEIN"/>
    <property type="match status" value="1"/>
</dbReference>
<evidence type="ECO:0000313" key="2">
    <source>
        <dbReference type="EMBL" id="KAF3330645.1"/>
    </source>
</evidence>
<organism evidence="2 3">
    <name type="scientific">Carex littledalei</name>
    <dbReference type="NCBI Taxonomy" id="544730"/>
    <lineage>
        <taxon>Eukaryota</taxon>
        <taxon>Viridiplantae</taxon>
        <taxon>Streptophyta</taxon>
        <taxon>Embryophyta</taxon>
        <taxon>Tracheophyta</taxon>
        <taxon>Spermatophyta</taxon>
        <taxon>Magnoliopsida</taxon>
        <taxon>Liliopsida</taxon>
        <taxon>Poales</taxon>
        <taxon>Cyperaceae</taxon>
        <taxon>Cyperoideae</taxon>
        <taxon>Cariceae</taxon>
        <taxon>Carex</taxon>
        <taxon>Carex subgen. Euthyceras</taxon>
    </lineage>
</organism>
<dbReference type="OrthoDB" id="2016966at2759"/>
<name>A0A833VKX3_9POAL</name>
<accession>A0A833VKX3</accession>
<comment type="caution">
    <text evidence="2">The sequence shown here is derived from an EMBL/GenBank/DDBJ whole genome shotgun (WGS) entry which is preliminary data.</text>
</comment>
<feature type="compositionally biased region" description="Basic and acidic residues" evidence="1">
    <location>
        <begin position="116"/>
        <end position="132"/>
    </location>
</feature>
<dbReference type="Proteomes" id="UP000623129">
    <property type="component" value="Unassembled WGS sequence"/>
</dbReference>
<protein>
    <submittedName>
        <fullName evidence="2">Uncharacterized protein</fullName>
    </submittedName>
</protein>
<keyword evidence="3" id="KW-1185">Reference proteome</keyword>
<feature type="compositionally biased region" description="Acidic residues" evidence="1">
    <location>
        <begin position="80"/>
        <end position="94"/>
    </location>
</feature>
<feature type="region of interest" description="Disordered" evidence="1">
    <location>
        <begin position="80"/>
        <end position="149"/>
    </location>
</feature>